<proteinExistence type="predicted"/>
<evidence type="ECO:0000313" key="2">
    <source>
        <dbReference type="EMBL" id="BBZ15929.1"/>
    </source>
</evidence>
<dbReference type="Proteomes" id="UP000466187">
    <property type="component" value="Chromosome"/>
</dbReference>
<gene>
    <name evidence="2" type="ORF">MGAD_02640</name>
</gene>
<evidence type="ECO:0000256" key="1">
    <source>
        <dbReference type="SAM" id="MobiDB-lite"/>
    </source>
</evidence>
<dbReference type="EMBL" id="AP022608">
    <property type="protein sequence ID" value="BBZ15929.1"/>
    <property type="molecule type" value="Genomic_DNA"/>
</dbReference>
<sequence>MGVELIGFARDGGDEVAGRLTAEIHPLAGRARSKAAQKGDDSDPHRQSSHRHHPERIYPLGAGLETPGVVKGVTDQPAHWNTARDSRSVAV</sequence>
<accession>A0A7I7WEE4</accession>
<feature type="compositionally biased region" description="Basic and acidic residues" evidence="1">
    <location>
        <begin position="82"/>
        <end position="91"/>
    </location>
</feature>
<feature type="compositionally biased region" description="Basic and acidic residues" evidence="1">
    <location>
        <begin position="37"/>
        <end position="46"/>
    </location>
</feature>
<dbReference type="AlphaFoldDB" id="A0A7I7WEE4"/>
<feature type="region of interest" description="Disordered" evidence="1">
    <location>
        <begin position="24"/>
        <end position="91"/>
    </location>
</feature>
<organism evidence="2 3">
    <name type="scientific">Mycolicibacterium gadium</name>
    <name type="common">Mycobacterium gadium</name>
    <dbReference type="NCBI Taxonomy" id="1794"/>
    <lineage>
        <taxon>Bacteria</taxon>
        <taxon>Bacillati</taxon>
        <taxon>Actinomycetota</taxon>
        <taxon>Actinomycetes</taxon>
        <taxon>Mycobacteriales</taxon>
        <taxon>Mycobacteriaceae</taxon>
        <taxon>Mycolicibacterium</taxon>
    </lineage>
</organism>
<evidence type="ECO:0000313" key="3">
    <source>
        <dbReference type="Proteomes" id="UP000466187"/>
    </source>
</evidence>
<dbReference type="KEGG" id="mgad:MGAD_02640"/>
<name>A0A7I7WEE4_MYCGU</name>
<protein>
    <submittedName>
        <fullName evidence="2">Uncharacterized protein</fullName>
    </submittedName>
</protein>
<reference evidence="2 3" key="1">
    <citation type="journal article" date="2019" name="Emerg. Microbes Infect.">
        <title>Comprehensive subspecies identification of 175 nontuberculous mycobacteria species based on 7547 genomic profiles.</title>
        <authorList>
            <person name="Matsumoto Y."/>
            <person name="Kinjo T."/>
            <person name="Motooka D."/>
            <person name="Nabeya D."/>
            <person name="Jung N."/>
            <person name="Uechi K."/>
            <person name="Horii T."/>
            <person name="Iida T."/>
            <person name="Fujita J."/>
            <person name="Nakamura S."/>
        </authorList>
    </citation>
    <scope>NUCLEOTIDE SEQUENCE [LARGE SCALE GENOMIC DNA]</scope>
    <source>
        <strain evidence="2 3">JCM 12688</strain>
    </source>
</reference>